<evidence type="ECO:0000313" key="3">
    <source>
        <dbReference type="EMBL" id="KAK3054699.1"/>
    </source>
</evidence>
<gene>
    <name evidence="3" type="ORF">LTR09_004428</name>
</gene>
<comment type="caution">
    <text evidence="3">The sequence shown here is derived from an EMBL/GenBank/DDBJ whole genome shotgun (WGS) entry which is preliminary data.</text>
</comment>
<evidence type="ECO:0000256" key="1">
    <source>
        <dbReference type="SAM" id="MobiDB-lite"/>
    </source>
</evidence>
<feature type="compositionally biased region" description="Acidic residues" evidence="1">
    <location>
        <begin position="489"/>
        <end position="501"/>
    </location>
</feature>
<dbReference type="PANTHER" id="PTHR22306:SF2">
    <property type="entry name" value="CHROMOSOME 7 OPEN READING FRAME 50"/>
    <property type="match status" value="1"/>
</dbReference>
<feature type="compositionally biased region" description="Basic and acidic residues" evidence="1">
    <location>
        <begin position="32"/>
        <end position="50"/>
    </location>
</feature>
<dbReference type="Proteomes" id="UP001271007">
    <property type="component" value="Unassembled WGS sequence"/>
</dbReference>
<feature type="compositionally biased region" description="Basic and acidic residues" evidence="1">
    <location>
        <begin position="473"/>
        <end position="488"/>
    </location>
</feature>
<feature type="compositionally biased region" description="Polar residues" evidence="1">
    <location>
        <begin position="349"/>
        <end position="376"/>
    </location>
</feature>
<feature type="compositionally biased region" description="Low complexity" evidence="1">
    <location>
        <begin position="158"/>
        <end position="174"/>
    </location>
</feature>
<keyword evidence="4" id="KW-1185">Reference proteome</keyword>
<dbReference type="AlphaFoldDB" id="A0AAJ0DQH4"/>
<dbReference type="InterPro" id="IPR019327">
    <property type="entry name" value="WKF"/>
</dbReference>
<evidence type="ECO:0000313" key="4">
    <source>
        <dbReference type="Proteomes" id="UP001271007"/>
    </source>
</evidence>
<sequence length="501" mass="54973">MSTSQPRVPAWKRLGLRLKYAKETADDPTMGNEHHDAAAEPSEKPARESELTDSTRPAKKRRISPPQIRHTGQNGPSDGVFDSITSSQDSPPNAIVHNKTVLSSTETGEPADHEEVHHNADQQTAPRRKSVAFTSDTKEDDGFSARTLFKQSTTAGQPTTSSDSSGDNTSSPTSKKAKRKLKIQAKKPIEDKSDAGSPEYVKYLDTYTNDKAHWKFNKNNQTELLKNIFNLDHLPTRYDNAIRQYVEGLQGAAARTRLAESAQAVLQAIVEKEEVEGGSGSMESAEARRNAYAAALKSQIERYERANAGRSEYDEEQLESMRQDAELGKRAENLFELLQHELRPHQHAVASQTSSETARSASTPTSHTNGTSQSFDTNSSTSKPSTTSKRKSRKSRTQGSSTDDSSSEDEKPTSKKPTTGPTTVSEALRPSAIPEMSMRISQPLEKLASGKRVIFDDDMLDSMFPKKTYLDAGAKRKDEGGRGSKAEESESSSDSDSDSDE</sequence>
<name>A0AAJ0DQH4_9PEZI</name>
<feature type="compositionally biased region" description="Basic and acidic residues" evidence="1">
    <location>
        <begin position="110"/>
        <end position="120"/>
    </location>
</feature>
<feature type="region of interest" description="Disordered" evidence="1">
    <location>
        <begin position="466"/>
        <end position="501"/>
    </location>
</feature>
<dbReference type="Pfam" id="PF10180">
    <property type="entry name" value="WKF"/>
    <property type="match status" value="1"/>
</dbReference>
<feature type="compositionally biased region" description="Basic residues" evidence="1">
    <location>
        <begin position="175"/>
        <end position="185"/>
    </location>
</feature>
<dbReference type="PANTHER" id="PTHR22306">
    <property type="entry name" value="CHROMOSOME 7 OPEN READING FRAME 50"/>
    <property type="match status" value="1"/>
</dbReference>
<dbReference type="EMBL" id="JAWDJX010000011">
    <property type="protein sequence ID" value="KAK3054699.1"/>
    <property type="molecule type" value="Genomic_DNA"/>
</dbReference>
<protein>
    <recommendedName>
        <fullName evidence="2">WKF domain-containing protein</fullName>
    </recommendedName>
</protein>
<accession>A0AAJ0DQH4</accession>
<reference evidence="3" key="1">
    <citation type="submission" date="2023-04" db="EMBL/GenBank/DDBJ databases">
        <title>Black Yeasts Isolated from many extreme environments.</title>
        <authorList>
            <person name="Coleine C."/>
            <person name="Stajich J.E."/>
            <person name="Selbmann L."/>
        </authorList>
    </citation>
    <scope>NUCLEOTIDE SEQUENCE</scope>
    <source>
        <strain evidence="3">CCFEE 5312</strain>
    </source>
</reference>
<proteinExistence type="predicted"/>
<feature type="region of interest" description="Disordered" evidence="1">
    <location>
        <begin position="22"/>
        <end position="196"/>
    </location>
</feature>
<organism evidence="3 4">
    <name type="scientific">Extremus antarcticus</name>
    <dbReference type="NCBI Taxonomy" id="702011"/>
    <lineage>
        <taxon>Eukaryota</taxon>
        <taxon>Fungi</taxon>
        <taxon>Dikarya</taxon>
        <taxon>Ascomycota</taxon>
        <taxon>Pezizomycotina</taxon>
        <taxon>Dothideomycetes</taxon>
        <taxon>Dothideomycetidae</taxon>
        <taxon>Mycosphaerellales</taxon>
        <taxon>Extremaceae</taxon>
        <taxon>Extremus</taxon>
    </lineage>
</organism>
<feature type="compositionally biased region" description="Low complexity" evidence="1">
    <location>
        <begin position="377"/>
        <end position="387"/>
    </location>
</feature>
<feature type="domain" description="WKF" evidence="2">
    <location>
        <begin position="202"/>
        <end position="265"/>
    </location>
</feature>
<feature type="region of interest" description="Disordered" evidence="1">
    <location>
        <begin position="344"/>
        <end position="450"/>
    </location>
</feature>
<evidence type="ECO:0000259" key="2">
    <source>
        <dbReference type="Pfam" id="PF10180"/>
    </source>
</evidence>